<reference evidence="5" key="1">
    <citation type="submission" date="2025-08" db="UniProtKB">
        <authorList>
            <consortium name="RefSeq"/>
        </authorList>
    </citation>
    <scope>IDENTIFICATION</scope>
    <source>
        <tissue evidence="5">Leaf</tissue>
    </source>
</reference>
<protein>
    <submittedName>
        <fullName evidence="5">Midasin-like</fullName>
    </submittedName>
</protein>
<keyword evidence="2" id="KW-0067">ATP-binding</keyword>
<dbReference type="GO" id="GO:0000055">
    <property type="term" value="P:ribosomal large subunit export from nucleus"/>
    <property type="evidence" value="ECO:0007669"/>
    <property type="project" value="TreeGrafter"/>
</dbReference>
<dbReference type="Proteomes" id="UP000087766">
    <property type="component" value="Unplaced"/>
</dbReference>
<evidence type="ECO:0000256" key="1">
    <source>
        <dbReference type="ARBA" id="ARBA00022741"/>
    </source>
</evidence>
<name>A0A3Q0ELB5_VIGRR</name>
<dbReference type="STRING" id="3916.A0A3Q0ELB5"/>
<dbReference type="KEGG" id="vra:106778316"/>
<organism evidence="4 5">
    <name type="scientific">Vigna radiata var. radiata</name>
    <name type="common">Mung bean</name>
    <name type="synonym">Phaseolus aureus</name>
    <dbReference type="NCBI Taxonomy" id="3916"/>
    <lineage>
        <taxon>Eukaryota</taxon>
        <taxon>Viridiplantae</taxon>
        <taxon>Streptophyta</taxon>
        <taxon>Embryophyta</taxon>
        <taxon>Tracheophyta</taxon>
        <taxon>Spermatophyta</taxon>
        <taxon>Magnoliopsida</taxon>
        <taxon>eudicotyledons</taxon>
        <taxon>Gunneridae</taxon>
        <taxon>Pentapetalae</taxon>
        <taxon>rosids</taxon>
        <taxon>fabids</taxon>
        <taxon>Fabales</taxon>
        <taxon>Fabaceae</taxon>
        <taxon>Papilionoideae</taxon>
        <taxon>50 kb inversion clade</taxon>
        <taxon>NPAAA clade</taxon>
        <taxon>indigoferoid/millettioid clade</taxon>
        <taxon>Phaseoleae</taxon>
        <taxon>Vigna</taxon>
    </lineage>
</organism>
<dbReference type="PANTHER" id="PTHR48103:SF2">
    <property type="entry name" value="MIDASIN"/>
    <property type="match status" value="1"/>
</dbReference>
<dbReference type="OrthoDB" id="1362760at2759"/>
<dbReference type="PANTHER" id="PTHR48103">
    <property type="entry name" value="MIDASIN-RELATED"/>
    <property type="match status" value="1"/>
</dbReference>
<dbReference type="GO" id="GO:0005634">
    <property type="term" value="C:nucleus"/>
    <property type="evidence" value="ECO:0007669"/>
    <property type="project" value="TreeGrafter"/>
</dbReference>
<evidence type="ECO:0000313" key="5">
    <source>
        <dbReference type="RefSeq" id="XP_022631871.1"/>
    </source>
</evidence>
<feature type="compositionally biased region" description="Polar residues" evidence="3">
    <location>
        <begin position="1"/>
        <end position="11"/>
    </location>
</feature>
<keyword evidence="4" id="KW-1185">Reference proteome</keyword>
<dbReference type="AlphaFoldDB" id="A0A3Q0ELB5"/>
<feature type="region of interest" description="Disordered" evidence="3">
    <location>
        <begin position="1"/>
        <end position="31"/>
    </location>
</feature>
<evidence type="ECO:0000256" key="3">
    <source>
        <dbReference type="SAM" id="MobiDB-lite"/>
    </source>
</evidence>
<evidence type="ECO:0000256" key="2">
    <source>
        <dbReference type="ARBA" id="ARBA00022840"/>
    </source>
</evidence>
<evidence type="ECO:0000313" key="4">
    <source>
        <dbReference type="Proteomes" id="UP000087766"/>
    </source>
</evidence>
<proteinExistence type="predicted"/>
<accession>A0A3Q0ELB5</accession>
<dbReference type="GO" id="GO:0005524">
    <property type="term" value="F:ATP binding"/>
    <property type="evidence" value="ECO:0007669"/>
    <property type="project" value="UniProtKB-KW"/>
</dbReference>
<dbReference type="GO" id="GO:0000027">
    <property type="term" value="P:ribosomal large subunit assembly"/>
    <property type="evidence" value="ECO:0007669"/>
    <property type="project" value="TreeGrafter"/>
</dbReference>
<dbReference type="GO" id="GO:0030687">
    <property type="term" value="C:preribosome, large subunit precursor"/>
    <property type="evidence" value="ECO:0007669"/>
    <property type="project" value="TreeGrafter"/>
</dbReference>
<gene>
    <name evidence="5" type="primary">LOC106778316</name>
</gene>
<sequence length="180" mass="20201">MILVNNSSSVTKNEKREQVNPSVTETLRDDVSTHSLASTNIDLENRLEDLVSFRSSFMRDRSDLSQLSLHDKDLGKGQEPFYVPDHVKDSAAALWSRFKLSTTKLSIELAEQLHLVMEPTLASKLQGDYRTGKRINMKKQRPRALCSLSGTISSDTKAVLLEVGAADNTVKRAWNIKNQQ</sequence>
<dbReference type="GeneID" id="106778316"/>
<keyword evidence="1" id="KW-0547">Nucleotide-binding</keyword>
<dbReference type="RefSeq" id="XP_022631871.1">
    <property type="nucleotide sequence ID" value="XM_022776150.1"/>
</dbReference>